<dbReference type="Proteomes" id="UP001523369">
    <property type="component" value="Unassembled WGS sequence"/>
</dbReference>
<dbReference type="InterPro" id="IPR011146">
    <property type="entry name" value="HIT-like"/>
</dbReference>
<reference evidence="3 4" key="1">
    <citation type="submission" date="2022-06" db="EMBL/GenBank/DDBJ databases">
        <title>New Species of the Genus Actinoplanes, ActinopZanes ferrugineus.</title>
        <authorList>
            <person name="Ding P."/>
        </authorList>
    </citation>
    <scope>NUCLEOTIDE SEQUENCE [LARGE SCALE GENOMIC DNA]</scope>
    <source>
        <strain evidence="3 4">TRM88003</strain>
    </source>
</reference>
<evidence type="ECO:0000313" key="4">
    <source>
        <dbReference type="Proteomes" id="UP001523369"/>
    </source>
</evidence>
<feature type="domain" description="HIT" evidence="2">
    <location>
        <begin position="8"/>
        <end position="118"/>
    </location>
</feature>
<organism evidence="3 4">
    <name type="scientific">Paractinoplanes aksuensis</name>
    <dbReference type="NCBI Taxonomy" id="2939490"/>
    <lineage>
        <taxon>Bacteria</taxon>
        <taxon>Bacillati</taxon>
        <taxon>Actinomycetota</taxon>
        <taxon>Actinomycetes</taxon>
        <taxon>Micromonosporales</taxon>
        <taxon>Micromonosporaceae</taxon>
        <taxon>Paractinoplanes</taxon>
    </lineage>
</organism>
<dbReference type="InterPro" id="IPR036265">
    <property type="entry name" value="HIT-like_sf"/>
</dbReference>
<accession>A0ABT1DUK3</accession>
<evidence type="ECO:0000259" key="2">
    <source>
        <dbReference type="PROSITE" id="PS51084"/>
    </source>
</evidence>
<evidence type="ECO:0000313" key="3">
    <source>
        <dbReference type="EMBL" id="MCO8274507.1"/>
    </source>
</evidence>
<keyword evidence="4" id="KW-1185">Reference proteome</keyword>
<comment type="caution">
    <text evidence="1">Lacks conserved residue(s) required for the propagation of feature annotation.</text>
</comment>
<evidence type="ECO:0000256" key="1">
    <source>
        <dbReference type="PROSITE-ProRule" id="PRU00464"/>
    </source>
</evidence>
<dbReference type="PROSITE" id="PS51084">
    <property type="entry name" value="HIT_2"/>
    <property type="match status" value="1"/>
</dbReference>
<name>A0ABT1DUK3_9ACTN</name>
<dbReference type="RefSeq" id="WP_253240576.1">
    <property type="nucleotide sequence ID" value="NZ_JAMYJR010000031.1"/>
</dbReference>
<dbReference type="Gene3D" id="3.30.428.10">
    <property type="entry name" value="HIT-like"/>
    <property type="match status" value="1"/>
</dbReference>
<dbReference type="EMBL" id="JAMYJR010000031">
    <property type="protein sequence ID" value="MCO8274507.1"/>
    <property type="molecule type" value="Genomic_DNA"/>
</dbReference>
<dbReference type="GO" id="GO:0016787">
    <property type="term" value="F:hydrolase activity"/>
    <property type="evidence" value="ECO:0007669"/>
    <property type="project" value="UniProtKB-KW"/>
</dbReference>
<dbReference type="SUPFAM" id="SSF54197">
    <property type="entry name" value="HIT-like"/>
    <property type="match status" value="1"/>
</dbReference>
<proteinExistence type="predicted"/>
<gene>
    <name evidence="3" type="ORF">M1L60_28305</name>
</gene>
<keyword evidence="3" id="KW-0378">Hydrolase</keyword>
<sequence length="157" mass="17623">MADWRNDRIGAALRGDNPTVLARLEASFAVIGDHQFLPGYCVLLTDDPAVTCLTDLPRARRLAFLADMDLLGEAVTNVCQRFDSAFRRVNFSILGNLDPYLHAHVQARYTWEPADMAKGPVWGYPRQTRLAAETALDRQHDALRSELTREIKRLAAS</sequence>
<protein>
    <submittedName>
        <fullName evidence="3">Diadenosine tetraphosphate hydrolase</fullName>
    </submittedName>
</protein>
<comment type="caution">
    <text evidence="3">The sequence shown here is derived from an EMBL/GenBank/DDBJ whole genome shotgun (WGS) entry which is preliminary data.</text>
</comment>